<protein>
    <submittedName>
        <fullName evidence="1">Uncharacterized protein</fullName>
    </submittedName>
</protein>
<evidence type="ECO:0000313" key="2">
    <source>
        <dbReference type="Proteomes" id="UP001150581"/>
    </source>
</evidence>
<organism evidence="1 2">
    <name type="scientific">Kickxella alabastrina</name>
    <dbReference type="NCBI Taxonomy" id="61397"/>
    <lineage>
        <taxon>Eukaryota</taxon>
        <taxon>Fungi</taxon>
        <taxon>Fungi incertae sedis</taxon>
        <taxon>Zoopagomycota</taxon>
        <taxon>Kickxellomycotina</taxon>
        <taxon>Kickxellomycetes</taxon>
        <taxon>Kickxellales</taxon>
        <taxon>Kickxellaceae</taxon>
        <taxon>Kickxella</taxon>
    </lineage>
</organism>
<evidence type="ECO:0000313" key="1">
    <source>
        <dbReference type="EMBL" id="KAJ1901204.1"/>
    </source>
</evidence>
<reference evidence="1" key="1">
    <citation type="submission" date="2022-07" db="EMBL/GenBank/DDBJ databases">
        <title>Phylogenomic reconstructions and comparative analyses of Kickxellomycotina fungi.</title>
        <authorList>
            <person name="Reynolds N.K."/>
            <person name="Stajich J.E."/>
            <person name="Barry K."/>
            <person name="Grigoriev I.V."/>
            <person name="Crous P."/>
            <person name="Smith M.E."/>
        </authorList>
    </citation>
    <scope>NUCLEOTIDE SEQUENCE</scope>
    <source>
        <strain evidence="1">Benny 63K</strain>
    </source>
</reference>
<keyword evidence="2" id="KW-1185">Reference proteome</keyword>
<name>A0ACC1IUP8_9FUNG</name>
<proteinExistence type="predicted"/>
<comment type="caution">
    <text evidence="1">The sequence shown here is derived from an EMBL/GenBank/DDBJ whole genome shotgun (WGS) entry which is preliminary data.</text>
</comment>
<dbReference type="EMBL" id="JANBPG010000039">
    <property type="protein sequence ID" value="KAJ1901204.1"/>
    <property type="molecule type" value="Genomic_DNA"/>
</dbReference>
<gene>
    <name evidence="1" type="ORF">LPJ66_000950</name>
</gene>
<sequence length="677" mass="73055">MEYRKRSLDLPVADNSQSTAKHPRNDDDGVDSNNIAASRPKPTRVLEPHSSASTSGPFLPPIRSLNEFTFGTGLPVQSASPVRFGGGATSIPSLRHLHSPPNHHHSQQKTGSGSGQRNFSQQRVMPPPSTLPPLHIVQPHSQPQPHQHFYTGGSQNMSLDSHLSESPVLSTASSPQEALSCGIISGIGGGRPAALGHSDSAMSSSMTSHGGLEIKTQGASFDSDYNVSGAGDDSPSDAIKVARNWSRDETLSLVRAIGRHYDSLKSCKTNQERSSVWHRIHKEHSSQFPGRSKKASQDRWGKVLSDYKDVVIHNKEKGAARWTFDFFKEVASIVEGDAQFMDASSPSTMSPPAPLPATSASTSFNLGTKGDHAHPFGGAVTRVGRPPFAYHRMSEPNLSIASSVAQTQSRAVAGVRPLTVAHQPVYSGSGASSGQLGRFPVVAEPPQTAPVAHGMYGLGISVGSGRLSPTRRTSYPQLQTLTRPLQSPALGSLNNAFGPNQRLSHPHLQPHYHSQQQQQAHQRPQSYAQIQQEHQIQHHQNLQQQQTQQQAALSLPLAGAVRPSPPPIMHYTMANPPAASTRAVQHQQLNDAAVSVTTSAINSSDFASEHVAAHPSAVVDNSTYVNSPENACRYVMNILRGQMTKIDAQQHELNQLKESTQSAISQVEHMMQKFIQP</sequence>
<accession>A0ACC1IUP8</accession>
<dbReference type="Proteomes" id="UP001150581">
    <property type="component" value="Unassembled WGS sequence"/>
</dbReference>